<gene>
    <name evidence="17" type="ORF">Metal_2008</name>
</gene>
<dbReference type="GO" id="GO:0071586">
    <property type="term" value="P:CAAX-box protein processing"/>
    <property type="evidence" value="ECO:0007669"/>
    <property type="project" value="InterPro"/>
</dbReference>
<keyword evidence="3 14" id="KW-0812">Transmembrane</keyword>
<keyword evidence="7 12" id="KW-0862">Zinc</keyword>
<keyword evidence="6" id="KW-0256">Endoplasmic reticulum</keyword>
<dbReference type="STRING" id="686340.Metal_2008"/>
<evidence type="ECO:0000256" key="9">
    <source>
        <dbReference type="ARBA" id="ARBA00023049"/>
    </source>
</evidence>
<comment type="subcellular location">
    <subcellularLocation>
        <location evidence="1">Endoplasmic reticulum membrane</location>
        <topology evidence="1">Multi-pass membrane protein</topology>
    </subcellularLocation>
</comment>
<feature type="binding site" evidence="12">
    <location>
        <position position="357"/>
    </location>
    <ligand>
        <name>Zn(2+)</name>
        <dbReference type="ChEBI" id="CHEBI:29105"/>
        <note>catalytic</note>
    </ligand>
</feature>
<keyword evidence="18" id="KW-1185">Reference proteome</keyword>
<dbReference type="PANTHER" id="PTHR10120">
    <property type="entry name" value="CAAX PRENYL PROTEASE 1"/>
    <property type="match status" value="1"/>
</dbReference>
<evidence type="ECO:0000259" key="16">
    <source>
        <dbReference type="Pfam" id="PF16491"/>
    </source>
</evidence>
<protein>
    <submittedName>
        <fullName evidence="17">Zn-dependent protease with chaperone function</fullName>
    </submittedName>
</protein>
<evidence type="ECO:0000256" key="13">
    <source>
        <dbReference type="RuleBase" id="RU003983"/>
    </source>
</evidence>
<evidence type="ECO:0000313" key="17">
    <source>
        <dbReference type="EMBL" id="EIC29771.1"/>
    </source>
</evidence>
<dbReference type="HOGENOM" id="CLU_025947_1_0_6"/>
<sequence length="418" mass="46223">MTMNTFTVIFIVALAISYSLQFWLSRRQAAYVMAHRAEVPPAFAKSVPLAAHQKAADYTLAKGKLGEVDSILGLVVLLLLTLGGGINLAFTFWSSVIESPILAGVVASATIFLAMSLLELPTSLYQTFVIEEQFGFNKSTLKQFLKDHALQLVLGAIIGLPLLALILWVMENVGAYWWLLAWAIMMGFSLLMSWLFPTVIAPLFNKFTPMEEGALKARIQKLLDRCGFSSQGIFVMDGSKRSGHGNAYFTGLGNNKRIVFFDTLIKSLDDEELEAVLAHELGHFKCKHVIKMLAATALMSLISLGILGWLIDQSWFYTGLGVQQKSNAAALLLFMLVSPVFTFFMQPISAFFQRKFEFEADSFAADHAQATKMISGLVKLYEENASTLTPDPLYSAFHYSHPPAAIRIAHLEAKMAAR</sequence>
<comment type="cofactor">
    <cofactor evidence="12 13">
        <name>Zn(2+)</name>
        <dbReference type="ChEBI" id="CHEBI:29105"/>
    </cofactor>
    <text evidence="12 13">Binds 1 zinc ion per subunit.</text>
</comment>
<feature type="transmembrane region" description="Helical" evidence="14">
    <location>
        <begin position="99"/>
        <end position="118"/>
    </location>
</feature>
<feature type="transmembrane region" description="Helical" evidence="14">
    <location>
        <begin position="331"/>
        <end position="352"/>
    </location>
</feature>
<dbReference type="InterPro" id="IPR032456">
    <property type="entry name" value="Peptidase_M48_N"/>
</dbReference>
<keyword evidence="10 14" id="KW-0472">Membrane</keyword>
<dbReference type="FunFam" id="3.30.2010.10:FF:000002">
    <property type="entry name" value="CAAX prenyl protease"/>
    <property type="match status" value="1"/>
</dbReference>
<dbReference type="InterPro" id="IPR001915">
    <property type="entry name" value="Peptidase_M48"/>
</dbReference>
<keyword evidence="8 14" id="KW-1133">Transmembrane helix</keyword>
<reference evidence="17 18" key="1">
    <citation type="journal article" date="2013" name="Genome Announc.">
        <title>Genome Sequence of the Obligate Gammaproteobacterial Methanotroph Methylomicrobium album Strain BG8.</title>
        <authorList>
            <person name="Kits K.D."/>
            <person name="Kalyuzhnaya M.G."/>
            <person name="Klotz M.G."/>
            <person name="Jetten M.S."/>
            <person name="Op den Camp H.J."/>
            <person name="Vuilleumier S."/>
            <person name="Bringel F."/>
            <person name="Dispirito A.A."/>
            <person name="Murrell J.C."/>
            <person name="Bruce D."/>
            <person name="Cheng J.F."/>
            <person name="Copeland A."/>
            <person name="Goodwin L."/>
            <person name="Hauser L."/>
            <person name="Lajus A."/>
            <person name="Land M.L."/>
            <person name="Lapidus A."/>
            <person name="Lucas S."/>
            <person name="Medigue C."/>
            <person name="Pitluck S."/>
            <person name="Woyke T."/>
            <person name="Zeytun A."/>
            <person name="Stein L.Y."/>
        </authorList>
    </citation>
    <scope>NUCLEOTIDE SEQUENCE [LARGE SCALE GENOMIC DNA]</scope>
    <source>
        <strain evidence="17 18">BG8</strain>
    </source>
</reference>
<dbReference type="Pfam" id="PF16491">
    <property type="entry name" value="Peptidase_M48_N"/>
    <property type="match status" value="1"/>
</dbReference>
<evidence type="ECO:0000256" key="4">
    <source>
        <dbReference type="ARBA" id="ARBA00022723"/>
    </source>
</evidence>
<evidence type="ECO:0000256" key="10">
    <source>
        <dbReference type="ARBA" id="ARBA00023136"/>
    </source>
</evidence>
<feature type="binding site" evidence="12">
    <location>
        <position position="279"/>
    </location>
    <ligand>
        <name>Zn(2+)</name>
        <dbReference type="ChEBI" id="CHEBI:29105"/>
        <note>catalytic</note>
    </ligand>
</feature>
<feature type="transmembrane region" description="Helical" evidence="14">
    <location>
        <begin position="292"/>
        <end position="311"/>
    </location>
</feature>
<dbReference type="Pfam" id="PF01435">
    <property type="entry name" value="Peptidase_M48"/>
    <property type="match status" value="1"/>
</dbReference>
<evidence type="ECO:0000256" key="14">
    <source>
        <dbReference type="SAM" id="Phobius"/>
    </source>
</evidence>
<evidence type="ECO:0000256" key="12">
    <source>
        <dbReference type="PIRSR" id="PIRSR627057-2"/>
    </source>
</evidence>
<feature type="transmembrane region" description="Helical" evidence="14">
    <location>
        <begin position="176"/>
        <end position="196"/>
    </location>
</feature>
<keyword evidence="4 12" id="KW-0479">Metal-binding</keyword>
<keyword evidence="2 13" id="KW-0645">Protease</keyword>
<dbReference type="GO" id="GO:0046872">
    <property type="term" value="F:metal ion binding"/>
    <property type="evidence" value="ECO:0007669"/>
    <property type="project" value="UniProtKB-KW"/>
</dbReference>
<feature type="transmembrane region" description="Helical" evidence="14">
    <location>
        <begin position="149"/>
        <end position="170"/>
    </location>
</feature>
<comment type="similarity">
    <text evidence="13">Belongs to the peptidase M48 family.</text>
</comment>
<feature type="active site" evidence="11">
    <location>
        <position position="280"/>
    </location>
</feature>
<dbReference type="CDD" id="cd07343">
    <property type="entry name" value="M48A_Zmpste24p_like"/>
    <property type="match status" value="1"/>
</dbReference>
<evidence type="ECO:0000256" key="3">
    <source>
        <dbReference type="ARBA" id="ARBA00022692"/>
    </source>
</evidence>
<feature type="transmembrane region" description="Helical" evidence="14">
    <location>
        <begin position="6"/>
        <end position="24"/>
    </location>
</feature>
<evidence type="ECO:0000256" key="11">
    <source>
        <dbReference type="PIRSR" id="PIRSR627057-1"/>
    </source>
</evidence>
<feature type="domain" description="Peptidase M48" evidence="15">
    <location>
        <begin position="210"/>
        <end position="413"/>
    </location>
</feature>
<evidence type="ECO:0000256" key="5">
    <source>
        <dbReference type="ARBA" id="ARBA00022801"/>
    </source>
</evidence>
<dbReference type="Proteomes" id="UP000005090">
    <property type="component" value="Chromosome"/>
</dbReference>
<evidence type="ECO:0000256" key="1">
    <source>
        <dbReference type="ARBA" id="ARBA00004477"/>
    </source>
</evidence>
<organism evidence="17 18">
    <name type="scientific">Methylomicrobium album BG8</name>
    <dbReference type="NCBI Taxonomy" id="686340"/>
    <lineage>
        <taxon>Bacteria</taxon>
        <taxon>Pseudomonadati</taxon>
        <taxon>Pseudomonadota</taxon>
        <taxon>Gammaproteobacteria</taxon>
        <taxon>Methylococcales</taxon>
        <taxon>Methylococcaceae</taxon>
        <taxon>Methylomicrobium</taxon>
    </lineage>
</organism>
<proteinExistence type="inferred from homology"/>
<dbReference type="GO" id="GO:0004222">
    <property type="term" value="F:metalloendopeptidase activity"/>
    <property type="evidence" value="ECO:0007669"/>
    <property type="project" value="InterPro"/>
</dbReference>
<accession>H8GPZ2</accession>
<feature type="binding site" evidence="12">
    <location>
        <position position="283"/>
    </location>
    <ligand>
        <name>Zn(2+)</name>
        <dbReference type="ChEBI" id="CHEBI:29105"/>
        <note>catalytic</note>
    </ligand>
</feature>
<dbReference type="AlphaFoldDB" id="H8GPZ2"/>
<dbReference type="eggNOG" id="COG0501">
    <property type="taxonomic scope" value="Bacteria"/>
</dbReference>
<feature type="domain" description="CAAX prenyl protease 1 N-terminal" evidence="16">
    <location>
        <begin position="30"/>
        <end position="206"/>
    </location>
</feature>
<evidence type="ECO:0000256" key="6">
    <source>
        <dbReference type="ARBA" id="ARBA00022824"/>
    </source>
</evidence>
<dbReference type="Gene3D" id="3.30.2010.10">
    <property type="entry name" value="Metalloproteases ('zincins'), catalytic domain"/>
    <property type="match status" value="1"/>
</dbReference>
<dbReference type="EMBL" id="CM001475">
    <property type="protein sequence ID" value="EIC29771.1"/>
    <property type="molecule type" value="Genomic_DNA"/>
</dbReference>
<evidence type="ECO:0000313" key="18">
    <source>
        <dbReference type="Proteomes" id="UP000005090"/>
    </source>
</evidence>
<feature type="active site" description="Proton donor" evidence="11">
    <location>
        <position position="361"/>
    </location>
</feature>
<dbReference type="InterPro" id="IPR027057">
    <property type="entry name" value="CAXX_Prtase_1"/>
</dbReference>
<keyword evidence="5 13" id="KW-0378">Hydrolase</keyword>
<name>H8GPZ2_METAL</name>
<evidence type="ECO:0000256" key="8">
    <source>
        <dbReference type="ARBA" id="ARBA00022989"/>
    </source>
</evidence>
<evidence type="ECO:0000256" key="7">
    <source>
        <dbReference type="ARBA" id="ARBA00022833"/>
    </source>
</evidence>
<feature type="transmembrane region" description="Helical" evidence="14">
    <location>
        <begin position="71"/>
        <end position="93"/>
    </location>
</feature>
<keyword evidence="9 13" id="KW-0482">Metalloprotease</keyword>
<evidence type="ECO:0000259" key="15">
    <source>
        <dbReference type="Pfam" id="PF01435"/>
    </source>
</evidence>
<evidence type="ECO:0000256" key="2">
    <source>
        <dbReference type="ARBA" id="ARBA00022670"/>
    </source>
</evidence>